<dbReference type="InterPro" id="IPR003010">
    <property type="entry name" value="C-N_Hydrolase"/>
</dbReference>
<dbReference type="Gene3D" id="3.60.110.10">
    <property type="entry name" value="Carbon-nitrogen hydrolase"/>
    <property type="match status" value="1"/>
</dbReference>
<feature type="transmembrane region" description="Helical" evidence="8">
    <location>
        <begin position="79"/>
        <end position="98"/>
    </location>
</feature>
<comment type="caution">
    <text evidence="10">The sequence shown here is derived from an EMBL/GenBank/DDBJ whole genome shotgun (WGS) entry which is preliminary data.</text>
</comment>
<dbReference type="InterPro" id="IPR036526">
    <property type="entry name" value="C-N_Hydrolase_sf"/>
</dbReference>
<keyword evidence="11" id="KW-1185">Reference proteome</keyword>
<evidence type="ECO:0000256" key="2">
    <source>
        <dbReference type="ARBA" id="ARBA00022475"/>
    </source>
</evidence>
<dbReference type="CDD" id="cd07571">
    <property type="entry name" value="ALP_N-acyl_transferase"/>
    <property type="match status" value="1"/>
</dbReference>
<keyword evidence="2 8" id="KW-1003">Cell membrane</keyword>
<organism evidence="10 11">
    <name type="scientific">Streptomyces oceani</name>
    <dbReference type="NCBI Taxonomy" id="1075402"/>
    <lineage>
        <taxon>Bacteria</taxon>
        <taxon>Bacillati</taxon>
        <taxon>Actinomycetota</taxon>
        <taxon>Actinomycetes</taxon>
        <taxon>Kitasatosporales</taxon>
        <taxon>Streptomycetaceae</taxon>
        <taxon>Streptomyces</taxon>
    </lineage>
</organism>
<dbReference type="PROSITE" id="PS50263">
    <property type="entry name" value="CN_HYDROLASE"/>
    <property type="match status" value="1"/>
</dbReference>
<evidence type="ECO:0000256" key="7">
    <source>
        <dbReference type="ARBA" id="ARBA00023315"/>
    </source>
</evidence>
<evidence type="ECO:0000256" key="1">
    <source>
        <dbReference type="ARBA" id="ARBA00004651"/>
    </source>
</evidence>
<dbReference type="PATRIC" id="fig|1075402.3.peg.5255"/>
<reference evidence="10 11" key="1">
    <citation type="journal article" date="2016" name="Front. Microbiol.">
        <title>Comparative Genomics Analysis of Streptomyces Species Reveals Their Adaptation to the Marine Environment and Their Diversity at the Genomic Level.</title>
        <authorList>
            <person name="Tian X."/>
            <person name="Zhang Z."/>
            <person name="Yang T."/>
            <person name="Chen M."/>
            <person name="Li J."/>
            <person name="Chen F."/>
            <person name="Yang J."/>
            <person name="Li W."/>
            <person name="Zhang B."/>
            <person name="Zhang Z."/>
            <person name="Wu J."/>
            <person name="Zhang C."/>
            <person name="Long L."/>
            <person name="Xiao J."/>
        </authorList>
    </citation>
    <scope>NUCLEOTIDE SEQUENCE [LARGE SCALE GENOMIC DNA]</scope>
    <source>
        <strain evidence="10 11">SCSIO 02100</strain>
    </source>
</reference>
<keyword evidence="7 8" id="KW-0012">Acyltransferase</keyword>
<feature type="domain" description="CN hydrolase" evidence="9">
    <location>
        <begin position="224"/>
        <end position="474"/>
    </location>
</feature>
<evidence type="ECO:0000313" key="11">
    <source>
        <dbReference type="Proteomes" id="UP000176101"/>
    </source>
</evidence>
<keyword evidence="4 8" id="KW-0812">Transmembrane</keyword>
<evidence type="ECO:0000256" key="5">
    <source>
        <dbReference type="ARBA" id="ARBA00022989"/>
    </source>
</evidence>
<keyword evidence="3 8" id="KW-0808">Transferase</keyword>
<evidence type="ECO:0000256" key="6">
    <source>
        <dbReference type="ARBA" id="ARBA00023136"/>
    </source>
</evidence>
<comment type="subcellular location">
    <subcellularLocation>
        <location evidence="1 8">Cell membrane</location>
        <topology evidence="1 8">Multi-pass membrane protein</topology>
    </subcellularLocation>
</comment>
<dbReference type="GO" id="GO:0016410">
    <property type="term" value="F:N-acyltransferase activity"/>
    <property type="evidence" value="ECO:0007669"/>
    <property type="project" value="UniProtKB-UniRule"/>
</dbReference>
<feature type="transmembrane region" description="Helical" evidence="8">
    <location>
        <begin position="145"/>
        <end position="167"/>
    </location>
</feature>
<feature type="transmembrane region" description="Helical" evidence="8">
    <location>
        <begin position="188"/>
        <end position="209"/>
    </location>
</feature>
<dbReference type="HAMAP" id="MF_01148">
    <property type="entry name" value="Lnt"/>
    <property type="match status" value="1"/>
</dbReference>
<comment type="catalytic activity">
    <reaction evidence="8">
        <text>N-terminal S-1,2-diacyl-sn-glyceryl-L-cysteinyl-[lipoprotein] + a glycerophospholipid = N-acyl-S-1,2-diacyl-sn-glyceryl-L-cysteinyl-[lipoprotein] + a 2-acyl-sn-glycero-3-phospholipid + H(+)</text>
        <dbReference type="Rhea" id="RHEA:48228"/>
        <dbReference type="Rhea" id="RHEA-COMP:14681"/>
        <dbReference type="Rhea" id="RHEA-COMP:14684"/>
        <dbReference type="ChEBI" id="CHEBI:15378"/>
        <dbReference type="ChEBI" id="CHEBI:136912"/>
        <dbReference type="ChEBI" id="CHEBI:140656"/>
        <dbReference type="ChEBI" id="CHEBI:140657"/>
        <dbReference type="ChEBI" id="CHEBI:140660"/>
        <dbReference type="EC" id="2.3.1.269"/>
    </reaction>
</comment>
<dbReference type="PANTHER" id="PTHR38686:SF1">
    <property type="entry name" value="APOLIPOPROTEIN N-ACYLTRANSFERASE"/>
    <property type="match status" value="1"/>
</dbReference>
<comment type="caution">
    <text evidence="8">Lacks conserved residue(s) required for the propagation of feature annotation.</text>
</comment>
<dbReference type="STRING" id="1075402.AN216_09320"/>
<evidence type="ECO:0000256" key="3">
    <source>
        <dbReference type="ARBA" id="ARBA00022679"/>
    </source>
</evidence>
<dbReference type="UniPathway" id="UPA00666"/>
<dbReference type="InterPro" id="IPR045378">
    <property type="entry name" value="LNT_N"/>
</dbReference>
<proteinExistence type="inferred from homology"/>
<feature type="transmembrane region" description="Helical" evidence="8">
    <location>
        <begin position="50"/>
        <end position="67"/>
    </location>
</feature>
<protein>
    <recommendedName>
        <fullName evidence="8">Apolipoprotein N-acyltransferase</fullName>
        <shortName evidence="8">ALP N-acyltransferase</shortName>
        <ecNumber evidence="8">2.3.1.269</ecNumber>
    </recommendedName>
</protein>
<dbReference type="EMBL" id="LJGU01000115">
    <property type="protein sequence ID" value="OEV03963.1"/>
    <property type="molecule type" value="Genomic_DNA"/>
</dbReference>
<evidence type="ECO:0000259" key="9">
    <source>
        <dbReference type="PROSITE" id="PS50263"/>
    </source>
</evidence>
<comment type="pathway">
    <text evidence="8">Protein modification; lipoprotein biosynthesis (N-acyl transfer).</text>
</comment>
<dbReference type="SUPFAM" id="SSF56317">
    <property type="entry name" value="Carbon-nitrogen hydrolase"/>
    <property type="match status" value="1"/>
</dbReference>
<dbReference type="Pfam" id="PF20154">
    <property type="entry name" value="LNT_N"/>
    <property type="match status" value="1"/>
</dbReference>
<accession>A0A1E7KJ94</accession>
<name>A0A1E7KJ94_9ACTN</name>
<dbReference type="Pfam" id="PF00795">
    <property type="entry name" value="CN_hydrolase"/>
    <property type="match status" value="1"/>
</dbReference>
<dbReference type="EC" id="2.3.1.269" evidence="8"/>
<dbReference type="Proteomes" id="UP000176101">
    <property type="component" value="Unassembled WGS sequence"/>
</dbReference>
<keyword evidence="6 8" id="KW-0472">Membrane</keyword>
<gene>
    <name evidence="8" type="primary">lnt</name>
    <name evidence="10" type="ORF">AN216_09320</name>
</gene>
<dbReference type="PANTHER" id="PTHR38686">
    <property type="entry name" value="APOLIPOPROTEIN N-ACYLTRANSFERASE"/>
    <property type="match status" value="1"/>
</dbReference>
<comment type="function">
    <text evidence="8">Catalyzes the phospholipid dependent N-acylation of the N-terminal cysteine of apolipoprotein, the last step in lipoprotein maturation.</text>
</comment>
<keyword evidence="5 8" id="KW-1133">Transmembrane helix</keyword>
<dbReference type="InterPro" id="IPR004563">
    <property type="entry name" value="Apolipo_AcylTrfase"/>
</dbReference>
<dbReference type="GO" id="GO:0005886">
    <property type="term" value="C:plasma membrane"/>
    <property type="evidence" value="ECO:0007669"/>
    <property type="project" value="UniProtKB-SubCell"/>
</dbReference>
<comment type="similarity">
    <text evidence="8">Belongs to the CN hydrolase family. Apolipoprotein N-acyltransferase subfamily.</text>
</comment>
<evidence type="ECO:0000256" key="8">
    <source>
        <dbReference type="HAMAP-Rule" id="MF_01148"/>
    </source>
</evidence>
<evidence type="ECO:0000256" key="4">
    <source>
        <dbReference type="ARBA" id="ARBA00022692"/>
    </source>
</evidence>
<dbReference type="GO" id="GO:0042158">
    <property type="term" value="P:lipoprotein biosynthetic process"/>
    <property type="evidence" value="ECO:0007669"/>
    <property type="project" value="UniProtKB-UniRule"/>
</dbReference>
<dbReference type="NCBIfam" id="TIGR00546">
    <property type="entry name" value="lnt"/>
    <property type="match status" value="1"/>
</dbReference>
<sequence>MIRREAARTALAAFFGLALALAFPPFGAWPLSLAAVAALSLLTHGRTARQGAWTGLAFGLPFFAFLLKWLSVVGWDATIGLAFLQGLFVSVLGAGLAVTSRLPLWPLWGACLWVAEEWARDRVPFGGFPWGRLAFANAGSPFTPLAALAGAPLVTFAVALVGALLAYALRAAWRLRRTPEVPRTPRTVGLPVLGSAALALVVTLAGYAVPVHTKPADSVDIAVVQGNVQQPGMDFLGRPMKILNNHVDATLDLAERVEAGKTEQPELVIWPENASDLDPYKHPAARDRIQQAVDAVGVPILVGALVDHPSKDGYVKNQGIVWDPDTGPGDSYTKQHPVPFGEYVPYRDQLSKIITRLQRVPRDFWPGEHSGVLDVGPARLGDVICFEVAYDEIVRDTVNDGARALVVQTNNATYGNTGQPEQQLVMSKLRAVEHGRAVVTAATSGISAIVAPDGTVQQRTDEFTQDVLTAKLPLRDDITLANRVGAAPEWALAALGVLSWAGALFLGRRARSQEAQAKGQQ</sequence>
<evidence type="ECO:0000313" key="10">
    <source>
        <dbReference type="EMBL" id="OEV03963.1"/>
    </source>
</evidence>
<dbReference type="AlphaFoldDB" id="A0A1E7KJ94"/>